<evidence type="ECO:0000256" key="7">
    <source>
        <dbReference type="ARBA" id="ARBA00023136"/>
    </source>
</evidence>
<keyword evidence="11" id="KW-1185">Reference proteome</keyword>
<dbReference type="PANTHER" id="PTHR23292:SF14">
    <property type="entry name" value="FI16615P1-RELATED"/>
    <property type="match status" value="1"/>
</dbReference>
<dbReference type="GO" id="GO:0008270">
    <property type="term" value="F:zinc ion binding"/>
    <property type="evidence" value="ECO:0007669"/>
    <property type="project" value="TreeGrafter"/>
</dbReference>
<dbReference type="GO" id="GO:0005765">
    <property type="term" value="C:lysosomal membrane"/>
    <property type="evidence" value="ECO:0007669"/>
    <property type="project" value="UniProtKB-SubCell"/>
</dbReference>
<evidence type="ECO:0000256" key="8">
    <source>
        <dbReference type="SAM" id="Phobius"/>
    </source>
</evidence>
<dbReference type="PROSITE" id="PS51837">
    <property type="entry name" value="LITAF"/>
    <property type="match status" value="1"/>
</dbReference>
<feature type="non-terminal residue" evidence="10">
    <location>
        <position position="1"/>
    </location>
</feature>
<evidence type="ECO:0000256" key="2">
    <source>
        <dbReference type="ARBA" id="ARBA00004481"/>
    </source>
</evidence>
<feature type="domain" description="LITAF" evidence="9">
    <location>
        <begin position="1"/>
        <end position="75"/>
    </location>
</feature>
<dbReference type="PANTHER" id="PTHR23292">
    <property type="entry name" value="LIPOPOLYSACCHARIDE-INDUCED TUMOR NECROSIS FACTOR-ALPHA FACTOR"/>
    <property type="match status" value="1"/>
</dbReference>
<reference evidence="10 11" key="1">
    <citation type="submission" date="2015-08" db="EMBL/GenBank/DDBJ databases">
        <title>Ancestral chromatin configuration constrains chromatin evolution on differentiating sex chromosomes in Drosophila.</title>
        <authorList>
            <person name="Zhou Q."/>
            <person name="Bachtrog D."/>
        </authorList>
    </citation>
    <scope>NUCLEOTIDE SEQUENCE [LARGE SCALE GENOMIC DNA]</scope>
    <source>
        <tissue evidence="10">Whole larvae</tissue>
    </source>
</reference>
<keyword evidence="7 8" id="KW-0472">Membrane</keyword>
<evidence type="ECO:0000259" key="9">
    <source>
        <dbReference type="PROSITE" id="PS51837"/>
    </source>
</evidence>
<dbReference type="GO" id="GO:0031902">
    <property type="term" value="C:late endosome membrane"/>
    <property type="evidence" value="ECO:0007669"/>
    <property type="project" value="UniProtKB-SubCell"/>
</dbReference>
<dbReference type="OrthoDB" id="5599753at2759"/>
<comment type="subcellular location">
    <subcellularLocation>
        <location evidence="2">Endosome membrane</location>
        <topology evidence="2">Peripheral membrane protein</topology>
    </subcellularLocation>
    <subcellularLocation>
        <location evidence="1">Late endosome membrane</location>
    </subcellularLocation>
    <subcellularLocation>
        <location evidence="3">Lysosome membrane</location>
        <topology evidence="3">Peripheral membrane protein</topology>
        <orientation evidence="3">Cytoplasmic side</orientation>
    </subcellularLocation>
</comment>
<evidence type="ECO:0000256" key="3">
    <source>
        <dbReference type="ARBA" id="ARBA00004630"/>
    </source>
</evidence>
<dbReference type="AlphaFoldDB" id="A0A0M4EDK2"/>
<keyword evidence="8" id="KW-0812">Transmembrane</keyword>
<organism evidence="10 11">
    <name type="scientific">Drosophila busckii</name>
    <name type="common">Fruit fly</name>
    <dbReference type="NCBI Taxonomy" id="30019"/>
    <lineage>
        <taxon>Eukaryota</taxon>
        <taxon>Metazoa</taxon>
        <taxon>Ecdysozoa</taxon>
        <taxon>Arthropoda</taxon>
        <taxon>Hexapoda</taxon>
        <taxon>Insecta</taxon>
        <taxon>Pterygota</taxon>
        <taxon>Neoptera</taxon>
        <taxon>Endopterygota</taxon>
        <taxon>Diptera</taxon>
        <taxon>Brachycera</taxon>
        <taxon>Muscomorpha</taxon>
        <taxon>Ephydroidea</taxon>
        <taxon>Drosophilidae</taxon>
        <taxon>Drosophila</taxon>
    </lineage>
</organism>
<dbReference type="InterPro" id="IPR037519">
    <property type="entry name" value="LITAF_fam"/>
</dbReference>
<proteinExistence type="inferred from homology"/>
<evidence type="ECO:0000256" key="5">
    <source>
        <dbReference type="ARBA" id="ARBA00022723"/>
    </source>
</evidence>
<gene>
    <name evidence="10" type="ORF">Dbus_chr2Rg1581</name>
</gene>
<evidence type="ECO:0000313" key="11">
    <source>
        <dbReference type="Proteomes" id="UP000494163"/>
    </source>
</evidence>
<evidence type="ECO:0000256" key="6">
    <source>
        <dbReference type="ARBA" id="ARBA00022833"/>
    </source>
</evidence>
<feature type="transmembrane region" description="Helical" evidence="8">
    <location>
        <begin position="33"/>
        <end position="53"/>
    </location>
</feature>
<accession>A0A0M4EDK2</accession>
<evidence type="ECO:0000256" key="1">
    <source>
        <dbReference type="ARBA" id="ARBA00004414"/>
    </source>
</evidence>
<dbReference type="Proteomes" id="UP000494163">
    <property type="component" value="Chromosome 2R"/>
</dbReference>
<protein>
    <submittedName>
        <fullName evidence="10">CG4250</fullName>
    </submittedName>
</protein>
<dbReference type="Pfam" id="PF10601">
    <property type="entry name" value="zf-LITAF-like"/>
    <property type="match status" value="1"/>
</dbReference>
<evidence type="ECO:0000256" key="4">
    <source>
        <dbReference type="ARBA" id="ARBA00005975"/>
    </source>
</evidence>
<comment type="similarity">
    <text evidence="4">Belongs to the CDIP1/LITAF family.</text>
</comment>
<dbReference type="SMART" id="SM00714">
    <property type="entry name" value="LITAF"/>
    <property type="match status" value="1"/>
</dbReference>
<sequence>NNLGKNPTLATCPSCQERQMTIVKYEPSTKTHLFALAICLVGGICCCCIPYCVDSCQSAVHSCKNCGAFVGAYQN</sequence>
<dbReference type="EMBL" id="CP012524">
    <property type="protein sequence ID" value="ALC42002.1"/>
    <property type="molecule type" value="Genomic_DNA"/>
</dbReference>
<evidence type="ECO:0000313" key="10">
    <source>
        <dbReference type="EMBL" id="ALC42002.1"/>
    </source>
</evidence>
<dbReference type="InterPro" id="IPR006629">
    <property type="entry name" value="LITAF"/>
</dbReference>
<dbReference type="STRING" id="30019.A0A0M4EDK2"/>
<keyword evidence="8" id="KW-1133">Transmembrane helix</keyword>
<name>A0A0M4EDK2_DROBS</name>
<keyword evidence="6" id="KW-0862">Zinc</keyword>
<dbReference type="OMA" id="MANYNII"/>
<keyword evidence="5" id="KW-0479">Metal-binding</keyword>